<reference evidence="1 2" key="1">
    <citation type="submission" date="2024-01" db="EMBL/GenBank/DDBJ databases">
        <title>The genomes of 5 underutilized Papilionoideae crops provide insights into root nodulation and disease resistanc.</title>
        <authorList>
            <person name="Jiang F."/>
        </authorList>
    </citation>
    <scope>NUCLEOTIDE SEQUENCE [LARGE SCALE GENOMIC DNA]</scope>
    <source>
        <strain evidence="1">LVBAO_FW01</strain>
        <tissue evidence="1">Leaves</tissue>
    </source>
</reference>
<comment type="caution">
    <text evidence="1">The sequence shown here is derived from an EMBL/GenBank/DDBJ whole genome shotgun (WGS) entry which is preliminary data.</text>
</comment>
<dbReference type="Proteomes" id="UP001367508">
    <property type="component" value="Unassembled WGS sequence"/>
</dbReference>
<gene>
    <name evidence="1" type="ORF">VNO77_38882</name>
</gene>
<evidence type="ECO:0000313" key="2">
    <source>
        <dbReference type="Proteomes" id="UP001367508"/>
    </source>
</evidence>
<sequence length="144" mass="15767">MLPAAFNGYFHSRTPMHKGYECMAPGLRVNSNALALQISHSSSWLGKVSKEAKRLAPKIVSSRQTWLARRSLTPAPLMPPHRLNMHPHSRHSPCLLLGFRGATASGGPFIITYPSSFRFHAENVPARLLGSNSSLQLGGRATKL</sequence>
<organism evidence="1 2">
    <name type="scientific">Canavalia gladiata</name>
    <name type="common">Sword bean</name>
    <name type="synonym">Dolichos gladiatus</name>
    <dbReference type="NCBI Taxonomy" id="3824"/>
    <lineage>
        <taxon>Eukaryota</taxon>
        <taxon>Viridiplantae</taxon>
        <taxon>Streptophyta</taxon>
        <taxon>Embryophyta</taxon>
        <taxon>Tracheophyta</taxon>
        <taxon>Spermatophyta</taxon>
        <taxon>Magnoliopsida</taxon>
        <taxon>eudicotyledons</taxon>
        <taxon>Gunneridae</taxon>
        <taxon>Pentapetalae</taxon>
        <taxon>rosids</taxon>
        <taxon>fabids</taxon>
        <taxon>Fabales</taxon>
        <taxon>Fabaceae</taxon>
        <taxon>Papilionoideae</taxon>
        <taxon>50 kb inversion clade</taxon>
        <taxon>NPAAA clade</taxon>
        <taxon>indigoferoid/millettioid clade</taxon>
        <taxon>Phaseoleae</taxon>
        <taxon>Canavalia</taxon>
    </lineage>
</organism>
<protein>
    <submittedName>
        <fullName evidence="1">Uncharacterized protein</fullName>
    </submittedName>
</protein>
<name>A0AAN9KDD4_CANGL</name>
<keyword evidence="2" id="KW-1185">Reference proteome</keyword>
<accession>A0AAN9KDD4</accession>
<dbReference type="EMBL" id="JAYMYQ010000009">
    <property type="protein sequence ID" value="KAK7313689.1"/>
    <property type="molecule type" value="Genomic_DNA"/>
</dbReference>
<proteinExistence type="predicted"/>
<dbReference type="AlphaFoldDB" id="A0AAN9KDD4"/>
<evidence type="ECO:0000313" key="1">
    <source>
        <dbReference type="EMBL" id="KAK7313689.1"/>
    </source>
</evidence>